<sequence length="770" mass="82075">MDDHDHRAEDGPESSDTARDDGERADRTERSLLEDEADDAERGRAEIRDRQERGDHVGHERGGHGEDHGGGMHSGGDHSDHGGGMHAGHETMFRRRFFVSTLLSIPVLLYSEMLQGWLGFSVPAFPGSEWISPVFAVIVFAYGGVPFLRMAVPELRERAPGMMTLISMAITVAFVYSLASVVVPTESAFFWELVTLIDIMLLGHWIEMRSVRRASSALDELARLMPDTAERITDDGESAGQRPADDRAQPGEIEEVPANELEEGDLVLVRPGASVPADGVVETGESDVNESMITGESAPVSKEPGDEVIGGTVNGDGSLRVRISATGEETTLAGIMRLVEEAQGSKSRTQALADRAAGWLFYVALGAAVVTALAWTIATGFDSAVIERVVTVLVIACPHALGLAIPLVVAINTSLAARNGMLVRDRIAMEQARTLDTVVFDKTGTLTEGEQGVVDIATVDGVSEEEALAMAATVEADSEHMIAQAIREAADDRDVSRRTAADFEALKGKGVRATVDGERIYVGGPNLLSELEGDVPSALERFADRAGGNAQTVVYLVREGKPVAAFALADVIREESYRVVDALHELGLEVAMMTGDSEDVARAVADDLGIDTVFAEVLPEDKDKKITELQEQGKSVAMVGDGVNDAPALTRADIGIAIGSGTDVAVQSADIILVQNNPMDVVRLVKLSRASYRKMQQNLVWAAGYNVFALPLAAGILAPIGILLSPAVGALLMSLSTVIVAINAQFLRRTDLSVPSLPGVSTPREPRPAD</sequence>
<feature type="transmembrane region" description="Helical" evidence="16">
    <location>
        <begin position="699"/>
        <end position="722"/>
    </location>
</feature>
<dbReference type="InterPro" id="IPR023299">
    <property type="entry name" value="ATPase_P-typ_cyto_dom_N"/>
</dbReference>
<dbReference type="PRINTS" id="PR00119">
    <property type="entry name" value="CATATPASE"/>
</dbReference>
<dbReference type="Gene3D" id="3.40.50.1000">
    <property type="entry name" value="HAD superfamily/HAD-like"/>
    <property type="match status" value="1"/>
</dbReference>
<keyword evidence="7" id="KW-0479">Metal-binding</keyword>
<gene>
    <name evidence="18" type="ordered locus">Htur_0136</name>
</gene>
<evidence type="ECO:0000256" key="6">
    <source>
        <dbReference type="ARBA" id="ARBA00022692"/>
    </source>
</evidence>
<dbReference type="GeneID" id="8740699"/>
<dbReference type="NCBIfam" id="TIGR01511">
    <property type="entry name" value="ATPase-IB1_Cu"/>
    <property type="match status" value="1"/>
</dbReference>
<evidence type="ECO:0000313" key="19">
    <source>
        <dbReference type="Proteomes" id="UP000001903"/>
    </source>
</evidence>
<keyword evidence="6 16" id="KW-0812">Transmembrane</keyword>
<dbReference type="NCBIfam" id="TIGR01525">
    <property type="entry name" value="ATPase-IB_hvy"/>
    <property type="match status" value="1"/>
</dbReference>
<comment type="similarity">
    <text evidence="2">Belongs to the cation transport ATPase (P-type) (TC 3.A.3) family. Type IB subfamily.</text>
</comment>
<dbReference type="SUPFAM" id="SSF56784">
    <property type="entry name" value="HAD-like"/>
    <property type="match status" value="1"/>
</dbReference>
<keyword evidence="3" id="KW-0813">Transport</keyword>
<dbReference type="Pfam" id="PF00702">
    <property type="entry name" value="Hydrolase"/>
    <property type="match status" value="1"/>
</dbReference>
<name>D2RTJ4_HALTV</name>
<dbReference type="PANTHER" id="PTHR43520:SF5">
    <property type="entry name" value="CATION-TRANSPORTING P-TYPE ATPASE-RELATED"/>
    <property type="match status" value="1"/>
</dbReference>
<evidence type="ECO:0000313" key="18">
    <source>
        <dbReference type="EMBL" id="ADB59037.1"/>
    </source>
</evidence>
<dbReference type="InterPro" id="IPR023214">
    <property type="entry name" value="HAD_sf"/>
</dbReference>
<dbReference type="SFLD" id="SFLDG00002">
    <property type="entry name" value="C1.7:_P-type_atpase_like"/>
    <property type="match status" value="1"/>
</dbReference>
<organism evidence="18 19">
    <name type="scientific">Haloterrigena turkmenica (strain ATCC 51198 / DSM 5511 / JCM 9101 / NCIMB 13204 / VKM B-1734 / 4k)</name>
    <name type="common">Halococcus turkmenicus</name>
    <dbReference type="NCBI Taxonomy" id="543526"/>
    <lineage>
        <taxon>Archaea</taxon>
        <taxon>Methanobacteriati</taxon>
        <taxon>Methanobacteriota</taxon>
        <taxon>Stenosarchaea group</taxon>
        <taxon>Halobacteria</taxon>
        <taxon>Halobacteriales</taxon>
        <taxon>Natrialbaceae</taxon>
        <taxon>Haloterrigena</taxon>
    </lineage>
</organism>
<feature type="transmembrane region" description="Helical" evidence="16">
    <location>
        <begin position="97"/>
        <end position="118"/>
    </location>
</feature>
<dbReference type="InterPro" id="IPR001757">
    <property type="entry name" value="P_typ_ATPase"/>
</dbReference>
<keyword evidence="19" id="KW-1185">Reference proteome</keyword>
<dbReference type="GO" id="GO:0005886">
    <property type="term" value="C:plasma membrane"/>
    <property type="evidence" value="ECO:0007669"/>
    <property type="project" value="UniProtKB-SubCell"/>
</dbReference>
<evidence type="ECO:0000256" key="4">
    <source>
        <dbReference type="ARBA" id="ARBA00022475"/>
    </source>
</evidence>
<dbReference type="InterPro" id="IPR008250">
    <property type="entry name" value="ATPase_P-typ_transduc_dom_A_sf"/>
</dbReference>
<dbReference type="SUPFAM" id="SSF81665">
    <property type="entry name" value="Calcium ATPase, transmembrane domain M"/>
    <property type="match status" value="1"/>
</dbReference>
<dbReference type="InterPro" id="IPR018303">
    <property type="entry name" value="ATPase_P-typ_P_site"/>
</dbReference>
<dbReference type="GO" id="GO:0055070">
    <property type="term" value="P:copper ion homeostasis"/>
    <property type="evidence" value="ECO:0007669"/>
    <property type="project" value="TreeGrafter"/>
</dbReference>
<evidence type="ECO:0000256" key="9">
    <source>
        <dbReference type="ARBA" id="ARBA00022840"/>
    </source>
</evidence>
<dbReference type="KEGG" id="htu:Htur_0136"/>
<dbReference type="GO" id="GO:0005507">
    <property type="term" value="F:copper ion binding"/>
    <property type="evidence" value="ECO:0007669"/>
    <property type="project" value="TreeGrafter"/>
</dbReference>
<evidence type="ECO:0000256" key="14">
    <source>
        <dbReference type="ARBA" id="ARBA00023136"/>
    </source>
</evidence>
<dbReference type="NCBIfam" id="TIGR01494">
    <property type="entry name" value="ATPase_P-type"/>
    <property type="match status" value="1"/>
</dbReference>
<keyword evidence="12 16" id="KW-1133">Transmembrane helix</keyword>
<feature type="transmembrane region" description="Helical" evidence="16">
    <location>
        <begin position="728"/>
        <end position="747"/>
    </location>
</feature>
<feature type="region of interest" description="Disordered" evidence="15">
    <location>
        <begin position="1"/>
        <end position="86"/>
    </location>
</feature>
<dbReference type="InterPro" id="IPR027256">
    <property type="entry name" value="P-typ_ATPase_IB"/>
</dbReference>
<feature type="transmembrane region" description="Helical" evidence="16">
    <location>
        <begin position="189"/>
        <end position="206"/>
    </location>
</feature>
<dbReference type="RefSeq" id="WP_012941368.1">
    <property type="nucleotide sequence ID" value="NC_013743.1"/>
</dbReference>
<keyword evidence="14 16" id="KW-0472">Membrane</keyword>
<feature type="transmembrane region" description="Helical" evidence="16">
    <location>
        <begin position="164"/>
        <end position="183"/>
    </location>
</feature>
<feature type="region of interest" description="Disordered" evidence="15">
    <location>
        <begin position="230"/>
        <end position="252"/>
    </location>
</feature>
<feature type="transmembrane region" description="Helical" evidence="16">
    <location>
        <begin position="130"/>
        <end position="152"/>
    </location>
</feature>
<evidence type="ECO:0000256" key="10">
    <source>
        <dbReference type="ARBA" id="ARBA00022842"/>
    </source>
</evidence>
<evidence type="ECO:0000256" key="15">
    <source>
        <dbReference type="SAM" id="MobiDB-lite"/>
    </source>
</evidence>
<evidence type="ECO:0000256" key="5">
    <source>
        <dbReference type="ARBA" id="ARBA00022553"/>
    </source>
</evidence>
<dbReference type="STRING" id="543526.Htur_0136"/>
<evidence type="ECO:0000256" key="2">
    <source>
        <dbReference type="ARBA" id="ARBA00006024"/>
    </source>
</evidence>
<dbReference type="eggNOG" id="arCOG01576">
    <property type="taxonomic scope" value="Archaea"/>
</dbReference>
<dbReference type="PANTHER" id="PTHR43520">
    <property type="entry name" value="ATP7, ISOFORM B"/>
    <property type="match status" value="1"/>
</dbReference>
<accession>D2RTJ4</accession>
<dbReference type="PROSITE" id="PS00154">
    <property type="entry name" value="ATPASE_E1_E2"/>
    <property type="match status" value="1"/>
</dbReference>
<feature type="compositionally biased region" description="Basic and acidic residues" evidence="15">
    <location>
        <begin position="1"/>
        <end position="33"/>
    </location>
</feature>
<dbReference type="GO" id="GO:0005524">
    <property type="term" value="F:ATP binding"/>
    <property type="evidence" value="ECO:0007669"/>
    <property type="project" value="UniProtKB-KW"/>
</dbReference>
<dbReference type="SFLD" id="SFLDS00003">
    <property type="entry name" value="Haloacid_Dehalogenase"/>
    <property type="match status" value="1"/>
</dbReference>
<feature type="compositionally biased region" description="Basic and acidic residues" evidence="15">
    <location>
        <begin position="40"/>
        <end position="86"/>
    </location>
</feature>
<dbReference type="Pfam" id="PF00122">
    <property type="entry name" value="E1-E2_ATPase"/>
    <property type="match status" value="1"/>
</dbReference>
<keyword evidence="4" id="KW-1003">Cell membrane</keyword>
<evidence type="ECO:0000256" key="16">
    <source>
        <dbReference type="SAM" id="Phobius"/>
    </source>
</evidence>
<keyword evidence="10" id="KW-0460">Magnesium</keyword>
<evidence type="ECO:0000256" key="11">
    <source>
        <dbReference type="ARBA" id="ARBA00022967"/>
    </source>
</evidence>
<dbReference type="EMBL" id="CP001860">
    <property type="protein sequence ID" value="ADB59037.1"/>
    <property type="molecule type" value="Genomic_DNA"/>
</dbReference>
<keyword evidence="5" id="KW-0597">Phosphoprotein</keyword>
<keyword evidence="11" id="KW-1278">Translocase</keyword>
<dbReference type="HOGENOM" id="CLU_001771_11_2_2"/>
<keyword evidence="8" id="KW-0547">Nucleotide-binding</keyword>
<keyword evidence="13" id="KW-0406">Ion transport</keyword>
<comment type="subcellular location">
    <subcellularLocation>
        <location evidence="1">Cell membrane</location>
        <topology evidence="1">Multi-pass membrane protein</topology>
    </subcellularLocation>
</comment>
<evidence type="ECO:0000256" key="13">
    <source>
        <dbReference type="ARBA" id="ARBA00023065"/>
    </source>
</evidence>
<feature type="transmembrane region" description="Helical" evidence="16">
    <location>
        <begin position="356"/>
        <end position="377"/>
    </location>
</feature>
<evidence type="ECO:0000256" key="1">
    <source>
        <dbReference type="ARBA" id="ARBA00004651"/>
    </source>
</evidence>
<reference evidence="18 19" key="1">
    <citation type="journal article" date="2010" name="Stand. Genomic Sci.">
        <title>Complete genome sequence of Haloterrigena turkmenica type strain (4k).</title>
        <authorList>
            <person name="Saunders E."/>
            <person name="Tindall B.J."/>
            <person name="Fahnrich R."/>
            <person name="Lapidus A."/>
            <person name="Copeland A."/>
            <person name="Del Rio T.G."/>
            <person name="Lucas S."/>
            <person name="Chen F."/>
            <person name="Tice H."/>
            <person name="Cheng J.F."/>
            <person name="Han C."/>
            <person name="Detter J.C."/>
            <person name="Bruce D."/>
            <person name="Goodwin L."/>
            <person name="Chain P."/>
            <person name="Pitluck S."/>
            <person name="Pati A."/>
            <person name="Ivanova N."/>
            <person name="Mavromatis K."/>
            <person name="Chen A."/>
            <person name="Palaniappan K."/>
            <person name="Land M."/>
            <person name="Hauser L."/>
            <person name="Chang Y.J."/>
            <person name="Jeffries C.D."/>
            <person name="Brettin T."/>
            <person name="Rohde M."/>
            <person name="Goker M."/>
            <person name="Bristow J."/>
            <person name="Eisen J.A."/>
            <person name="Markowitz V."/>
            <person name="Hugenholtz P."/>
            <person name="Klenk H.P."/>
            <person name="Kyrpides N.C."/>
        </authorList>
    </citation>
    <scope>NUCLEOTIDE SEQUENCE [LARGE SCALE GENOMIC DNA]</scope>
    <source>
        <strain evidence="19">ATCC 51198 / DSM 5511 / JCM 9101 / NCIMB 13204 / VKM B-1734 / 4k</strain>
    </source>
</reference>
<dbReference type="Gene3D" id="3.40.1110.10">
    <property type="entry name" value="Calcium-transporting ATPase, cytoplasmic domain N"/>
    <property type="match status" value="1"/>
</dbReference>
<evidence type="ECO:0000256" key="12">
    <source>
        <dbReference type="ARBA" id="ARBA00022989"/>
    </source>
</evidence>
<protein>
    <submittedName>
        <fullName evidence="18">Copper-translocating P-type ATPase</fullName>
    </submittedName>
</protein>
<dbReference type="InterPro" id="IPR044492">
    <property type="entry name" value="P_typ_ATPase_HD_dom"/>
</dbReference>
<dbReference type="Gene3D" id="2.70.150.10">
    <property type="entry name" value="Calcium-transporting ATPase, cytoplasmic transduction domain A"/>
    <property type="match status" value="1"/>
</dbReference>
<dbReference type="PRINTS" id="PR00120">
    <property type="entry name" value="HATPASE"/>
</dbReference>
<feature type="transmembrane region" description="Helical" evidence="16">
    <location>
        <begin position="389"/>
        <end position="411"/>
    </location>
</feature>
<evidence type="ECO:0000256" key="8">
    <source>
        <dbReference type="ARBA" id="ARBA00022741"/>
    </source>
</evidence>
<dbReference type="Proteomes" id="UP000001903">
    <property type="component" value="Chromosome"/>
</dbReference>
<dbReference type="AlphaFoldDB" id="D2RTJ4"/>
<dbReference type="InterPro" id="IPR036412">
    <property type="entry name" value="HAD-like_sf"/>
</dbReference>
<feature type="domain" description="P-type ATPase A" evidence="17">
    <location>
        <begin position="250"/>
        <end position="340"/>
    </location>
</feature>
<evidence type="ECO:0000256" key="3">
    <source>
        <dbReference type="ARBA" id="ARBA00022448"/>
    </source>
</evidence>
<dbReference type="GO" id="GO:0016887">
    <property type="term" value="F:ATP hydrolysis activity"/>
    <property type="evidence" value="ECO:0007669"/>
    <property type="project" value="InterPro"/>
</dbReference>
<dbReference type="SUPFAM" id="SSF81653">
    <property type="entry name" value="Calcium ATPase, transduction domain A"/>
    <property type="match status" value="1"/>
</dbReference>
<dbReference type="InterPro" id="IPR023298">
    <property type="entry name" value="ATPase_P-typ_TM_dom_sf"/>
</dbReference>
<dbReference type="InterPro" id="IPR059000">
    <property type="entry name" value="ATPase_P-type_domA"/>
</dbReference>
<keyword evidence="9" id="KW-0067">ATP-binding</keyword>
<dbReference type="GO" id="GO:0043682">
    <property type="term" value="F:P-type divalent copper transporter activity"/>
    <property type="evidence" value="ECO:0007669"/>
    <property type="project" value="TreeGrafter"/>
</dbReference>
<dbReference type="FunFam" id="2.70.150.10:FF:000002">
    <property type="entry name" value="Copper-transporting ATPase 1, putative"/>
    <property type="match status" value="1"/>
</dbReference>
<evidence type="ECO:0000256" key="7">
    <source>
        <dbReference type="ARBA" id="ARBA00022723"/>
    </source>
</evidence>
<dbReference type="SFLD" id="SFLDF00027">
    <property type="entry name" value="p-type_atpase"/>
    <property type="match status" value="1"/>
</dbReference>
<dbReference type="OrthoDB" id="8588at2157"/>
<proteinExistence type="inferred from homology"/>
<evidence type="ECO:0000259" key="17">
    <source>
        <dbReference type="Pfam" id="PF00122"/>
    </source>
</evidence>